<keyword evidence="3" id="KW-0964">Secreted</keyword>
<dbReference type="GO" id="GO:0019229">
    <property type="term" value="P:regulation of vasoconstriction"/>
    <property type="evidence" value="ECO:0007669"/>
    <property type="project" value="InterPro"/>
</dbReference>
<dbReference type="InterPro" id="IPR019764">
    <property type="entry name" value="Endothelin_toxin_CS"/>
</dbReference>
<dbReference type="PRINTS" id="PR00365">
    <property type="entry name" value="ENDOTHELIN"/>
</dbReference>
<dbReference type="GeneTree" id="ENSGT00950000183053"/>
<feature type="chain" id="PRO_5017240096" description="Endothelin-like toxin domain-containing protein" evidence="6">
    <location>
        <begin position="17"/>
        <end position="190"/>
    </location>
</feature>
<evidence type="ECO:0000256" key="6">
    <source>
        <dbReference type="SAM" id="SignalP"/>
    </source>
</evidence>
<dbReference type="Ensembl" id="ENSPNAT00000038048.2">
    <property type="protein sequence ID" value="ENSPNAP00000016236.1"/>
    <property type="gene ID" value="ENSPNAG00000022363.2"/>
</dbReference>
<reference evidence="8" key="2">
    <citation type="submission" date="2025-08" db="UniProtKB">
        <authorList>
            <consortium name="Ensembl"/>
        </authorList>
    </citation>
    <scope>IDENTIFICATION</scope>
</reference>
<reference evidence="8" key="3">
    <citation type="submission" date="2025-09" db="UniProtKB">
        <authorList>
            <consortium name="Ensembl"/>
        </authorList>
    </citation>
    <scope>IDENTIFICATION</scope>
</reference>
<feature type="domain" description="Endothelin-like toxin" evidence="7">
    <location>
        <begin position="44"/>
        <end position="65"/>
    </location>
</feature>
<dbReference type="Pfam" id="PF00322">
    <property type="entry name" value="Endothelin"/>
    <property type="match status" value="1"/>
</dbReference>
<dbReference type="PANTHER" id="PTHR13874">
    <property type="entry name" value="ENDOTHELIN"/>
    <property type="match status" value="1"/>
</dbReference>
<comment type="similarity">
    <text evidence="2">Belongs to the endothelin/sarafotoxin family.</text>
</comment>
<evidence type="ECO:0000256" key="2">
    <source>
        <dbReference type="ARBA" id="ARBA00010959"/>
    </source>
</evidence>
<evidence type="ECO:0000256" key="3">
    <source>
        <dbReference type="ARBA" id="ARBA00022525"/>
    </source>
</evidence>
<dbReference type="AlphaFoldDB" id="A0A3B4CZL0"/>
<reference evidence="8 9" key="1">
    <citation type="submission" date="2020-10" db="EMBL/GenBank/DDBJ databases">
        <title>Pygocentrus nattereri (red-bellied piranha) genome, fPygNat1, primary haplotype.</title>
        <authorList>
            <person name="Myers G."/>
            <person name="Meyer A."/>
            <person name="Karagic N."/>
            <person name="Pippel M."/>
            <person name="Winkler S."/>
            <person name="Tracey A."/>
            <person name="Wood J."/>
            <person name="Formenti G."/>
            <person name="Howe K."/>
            <person name="Fedrigo O."/>
            <person name="Jarvis E.D."/>
        </authorList>
    </citation>
    <scope>NUCLEOTIDE SEQUENCE [LARGE SCALE GENOMIC DNA]</scope>
</reference>
<keyword evidence="4" id="KW-0838">Vasoactive</keyword>
<dbReference type="InterPro" id="IPR020475">
    <property type="entry name" value="Endothelin"/>
</dbReference>
<feature type="domain" description="Endothelin-like toxin" evidence="7">
    <location>
        <begin position="90"/>
        <end position="111"/>
    </location>
</feature>
<dbReference type="PROSITE" id="PS00270">
    <property type="entry name" value="ENDOTHELIN"/>
    <property type="match status" value="2"/>
</dbReference>
<evidence type="ECO:0000256" key="1">
    <source>
        <dbReference type="ARBA" id="ARBA00004613"/>
    </source>
</evidence>
<dbReference type="GO" id="GO:0005615">
    <property type="term" value="C:extracellular space"/>
    <property type="evidence" value="ECO:0007669"/>
    <property type="project" value="TreeGrafter"/>
</dbReference>
<dbReference type="GO" id="GO:0006874">
    <property type="term" value="P:intracellular calcium ion homeostasis"/>
    <property type="evidence" value="ECO:0007669"/>
    <property type="project" value="TreeGrafter"/>
</dbReference>
<name>A0A3B4CZL0_PYGNA</name>
<dbReference type="GO" id="GO:0031708">
    <property type="term" value="F:endothelin B receptor binding"/>
    <property type="evidence" value="ECO:0007669"/>
    <property type="project" value="TreeGrafter"/>
</dbReference>
<dbReference type="RefSeq" id="XP_017579567.1">
    <property type="nucleotide sequence ID" value="XM_017724078.2"/>
</dbReference>
<keyword evidence="5" id="KW-0839">Vasoconstrictor</keyword>
<dbReference type="Proteomes" id="UP001501920">
    <property type="component" value="Chromosome 3"/>
</dbReference>
<keyword evidence="6" id="KW-0732">Signal</keyword>
<accession>A0A3B4CZL0</accession>
<dbReference type="SMART" id="SM00272">
    <property type="entry name" value="END"/>
    <property type="match status" value="2"/>
</dbReference>
<protein>
    <recommendedName>
        <fullName evidence="7">Endothelin-like toxin domain-containing protein</fullName>
    </recommendedName>
</protein>
<keyword evidence="9" id="KW-1185">Reference proteome</keyword>
<dbReference type="GO" id="GO:0005179">
    <property type="term" value="F:hormone activity"/>
    <property type="evidence" value="ECO:0007669"/>
    <property type="project" value="TreeGrafter"/>
</dbReference>
<evidence type="ECO:0000256" key="4">
    <source>
        <dbReference type="ARBA" id="ARBA00022858"/>
    </source>
</evidence>
<dbReference type="GeneID" id="108443424"/>
<sequence length="190" mass="21232">MALYTILLFSISWSAALHEGLGLPVIGQSDVSGPEHARRVRTKRCSCNNQLDSECHYFCHMDIVWVTTPSKTTVYGLGSPIARWRRSTDRCLCANPADQTCNSFCVHRSKNVAAMLKTQSKPVQENSDLQPVLENLDNAEPVVIIEGTEDKARANVLTFLRSLMKAKFQAMERNVRHSERGAKAHKPGYS</sequence>
<dbReference type="OrthoDB" id="8873756at2759"/>
<dbReference type="GO" id="GO:0014826">
    <property type="term" value="P:vein smooth muscle contraction"/>
    <property type="evidence" value="ECO:0007669"/>
    <property type="project" value="TreeGrafter"/>
</dbReference>
<dbReference type="STRING" id="42514.ENSPNAP00000016236"/>
<evidence type="ECO:0000256" key="5">
    <source>
        <dbReference type="ARBA" id="ARBA00023322"/>
    </source>
</evidence>
<comment type="subcellular location">
    <subcellularLocation>
        <location evidence="1">Secreted</location>
    </subcellularLocation>
</comment>
<dbReference type="InterPro" id="IPR001928">
    <property type="entry name" value="Endothln-like_toxin"/>
</dbReference>
<proteinExistence type="inferred from homology"/>
<dbReference type="OMA" id="FCHYSSG"/>
<dbReference type="GO" id="GO:0003100">
    <property type="term" value="P:regulation of systemic arterial blood pressure by endothelin"/>
    <property type="evidence" value="ECO:0007669"/>
    <property type="project" value="TreeGrafter"/>
</dbReference>
<dbReference type="PANTHER" id="PTHR13874:SF9">
    <property type="entry name" value="ENDOTHELIN-2"/>
    <property type="match status" value="1"/>
</dbReference>
<evidence type="ECO:0000259" key="7">
    <source>
        <dbReference type="SMART" id="SM00272"/>
    </source>
</evidence>
<organism evidence="8 9">
    <name type="scientific">Pygocentrus nattereri</name>
    <name type="common">Red-bellied piranha</name>
    <dbReference type="NCBI Taxonomy" id="42514"/>
    <lineage>
        <taxon>Eukaryota</taxon>
        <taxon>Metazoa</taxon>
        <taxon>Chordata</taxon>
        <taxon>Craniata</taxon>
        <taxon>Vertebrata</taxon>
        <taxon>Euteleostomi</taxon>
        <taxon>Actinopterygii</taxon>
        <taxon>Neopterygii</taxon>
        <taxon>Teleostei</taxon>
        <taxon>Ostariophysi</taxon>
        <taxon>Characiformes</taxon>
        <taxon>Characoidei</taxon>
        <taxon>Pygocentrus</taxon>
    </lineage>
</organism>
<evidence type="ECO:0000313" key="9">
    <source>
        <dbReference type="Proteomes" id="UP001501920"/>
    </source>
</evidence>
<feature type="signal peptide" evidence="6">
    <location>
        <begin position="1"/>
        <end position="16"/>
    </location>
</feature>
<evidence type="ECO:0000313" key="8">
    <source>
        <dbReference type="Ensembl" id="ENSPNAP00000016236.1"/>
    </source>
</evidence>